<dbReference type="PRINTS" id="PR00298">
    <property type="entry name" value="CHAPERONIN60"/>
</dbReference>
<gene>
    <name evidence="6" type="primary">g4058</name>
    <name evidence="6" type="ORF">VP750_LOCUS3462</name>
</gene>
<dbReference type="InterPro" id="IPR027409">
    <property type="entry name" value="GroEL-like_apical_dom_sf"/>
</dbReference>
<dbReference type="InterPro" id="IPR027413">
    <property type="entry name" value="GROEL-like_equatorial_sf"/>
</dbReference>
<sequence length="583" mass="61363">MNVLGRALARSARSGRKSALSQLQATRGFAAKEIKFGVECRAGVLAGVDRLADAVQVTLGPKGRNVVIEQSYGGPKITKDGVTVAKSIELKDRYQNVGASLVKQVASATNDVAGDGTTTATVLTRAIFSEGCKSVAAGMNPMDLRRGINAAVEKVLGYLKHHAKMISTTEEIAQVGTISANGEKEIGELIARAMERVGKEGVITVTEGKTMENELEVVEGMKFDRGYISPYFVTDPKTMKCELESPLILIVEKKVSGLAPLLPLLENVVKSQRPLLIIAEDVESEALATLIVNKLRGGVKLAAVKAPGFGDNRKSNLQDIAVLTGGEVISEDVGLSLDKVEPHMLGSAKKVTISKDDTIILDGAGEKSAIQERGDQIREAMENSTSDYDREKLQERLAKLSGGIAVIKVGGASEVEVGEKKDRVTDALNATKAAVEEGIVPGGGVALLYASKTLEEVKSKNASFDQKIGVDIVMKALQMPLKTIANNAGVEGTVIAGKLLEKSEEESLGGRLGYNAATDVFEDLVAVGVIDPVKVVRTALVDAASVSSLMMTSEAIVVEAPEDKKAAAPGGMGGMPGGYGDMY</sequence>
<dbReference type="NCBIfam" id="NF009487">
    <property type="entry name" value="PRK12849.1"/>
    <property type="match status" value="1"/>
</dbReference>
<dbReference type="InterPro" id="IPR018370">
    <property type="entry name" value="Chaperonin_Cpn60_CS"/>
</dbReference>
<dbReference type="NCBIfam" id="NF009488">
    <property type="entry name" value="PRK12850.1"/>
    <property type="match status" value="1"/>
</dbReference>
<dbReference type="SUPFAM" id="SSF52029">
    <property type="entry name" value="GroEL apical domain-like"/>
    <property type="match status" value="1"/>
</dbReference>
<dbReference type="NCBIfam" id="TIGR02348">
    <property type="entry name" value="GroEL"/>
    <property type="match status" value="1"/>
</dbReference>
<protein>
    <submittedName>
        <fullName evidence="6">G4058 protein</fullName>
    </submittedName>
</protein>
<keyword evidence="4" id="KW-0143">Chaperone</keyword>
<evidence type="ECO:0000256" key="4">
    <source>
        <dbReference type="ARBA" id="ARBA00023186"/>
    </source>
</evidence>
<dbReference type="PANTHER" id="PTHR45633">
    <property type="entry name" value="60 KDA HEAT SHOCK PROTEIN, MITOCHONDRIAL"/>
    <property type="match status" value="1"/>
</dbReference>
<name>A0ABP1FUC6_9CHLO</name>
<organism evidence="6 7">
    <name type="scientific">Coccomyxa viridis</name>
    <dbReference type="NCBI Taxonomy" id="1274662"/>
    <lineage>
        <taxon>Eukaryota</taxon>
        <taxon>Viridiplantae</taxon>
        <taxon>Chlorophyta</taxon>
        <taxon>core chlorophytes</taxon>
        <taxon>Trebouxiophyceae</taxon>
        <taxon>Trebouxiophyceae incertae sedis</taxon>
        <taxon>Coccomyxaceae</taxon>
        <taxon>Coccomyxa</taxon>
    </lineage>
</organism>
<dbReference type="CDD" id="cd03344">
    <property type="entry name" value="GroEL"/>
    <property type="match status" value="1"/>
</dbReference>
<dbReference type="Pfam" id="PF00118">
    <property type="entry name" value="Cpn60_TCP1"/>
    <property type="match status" value="1"/>
</dbReference>
<dbReference type="InterPro" id="IPR002423">
    <property type="entry name" value="Cpn60/GroEL/TCP-1"/>
</dbReference>
<dbReference type="NCBIfam" id="NF000592">
    <property type="entry name" value="PRK00013.1"/>
    <property type="match status" value="1"/>
</dbReference>
<dbReference type="Gene3D" id="3.50.7.10">
    <property type="entry name" value="GroEL"/>
    <property type="match status" value="1"/>
</dbReference>
<dbReference type="InterPro" id="IPR001844">
    <property type="entry name" value="Cpn60/GroEL"/>
</dbReference>
<dbReference type="NCBIfam" id="NF009489">
    <property type="entry name" value="PRK12851.1"/>
    <property type="match status" value="1"/>
</dbReference>
<evidence type="ECO:0000256" key="1">
    <source>
        <dbReference type="ARBA" id="ARBA00006607"/>
    </source>
</evidence>
<accession>A0ABP1FUC6</accession>
<evidence type="ECO:0000313" key="7">
    <source>
        <dbReference type="Proteomes" id="UP001497392"/>
    </source>
</evidence>
<dbReference type="HAMAP" id="MF_00600">
    <property type="entry name" value="CH60"/>
    <property type="match status" value="1"/>
</dbReference>
<comment type="similarity">
    <text evidence="1 5">Belongs to the chaperonin (HSP60) family.</text>
</comment>
<keyword evidence="7" id="KW-1185">Reference proteome</keyword>
<reference evidence="6 7" key="1">
    <citation type="submission" date="2024-06" db="EMBL/GenBank/DDBJ databases">
        <authorList>
            <person name="Kraege A."/>
            <person name="Thomma B."/>
        </authorList>
    </citation>
    <scope>NUCLEOTIDE SEQUENCE [LARGE SCALE GENOMIC DNA]</scope>
</reference>
<dbReference type="Gene3D" id="1.10.560.10">
    <property type="entry name" value="GroEL-like equatorial domain"/>
    <property type="match status" value="1"/>
</dbReference>
<dbReference type="Proteomes" id="UP001497392">
    <property type="component" value="Unassembled WGS sequence"/>
</dbReference>
<keyword evidence="3" id="KW-0067">ATP-binding</keyword>
<dbReference type="PROSITE" id="PS00296">
    <property type="entry name" value="CHAPERONINS_CPN60"/>
    <property type="match status" value="1"/>
</dbReference>
<dbReference type="EMBL" id="CAXHTA020000005">
    <property type="protein sequence ID" value="CAL5221803.1"/>
    <property type="molecule type" value="Genomic_DNA"/>
</dbReference>
<proteinExistence type="inferred from homology"/>
<dbReference type="InterPro" id="IPR027410">
    <property type="entry name" value="TCP-1-like_intermed_sf"/>
</dbReference>
<dbReference type="Gene3D" id="3.30.260.10">
    <property type="entry name" value="TCP-1-like chaperonin intermediate domain"/>
    <property type="match status" value="1"/>
</dbReference>
<evidence type="ECO:0000313" key="6">
    <source>
        <dbReference type="EMBL" id="CAL5221803.1"/>
    </source>
</evidence>
<keyword evidence="2" id="KW-0547">Nucleotide-binding</keyword>
<evidence type="ECO:0000256" key="5">
    <source>
        <dbReference type="RuleBase" id="RU000418"/>
    </source>
</evidence>
<dbReference type="SUPFAM" id="SSF48592">
    <property type="entry name" value="GroEL equatorial domain-like"/>
    <property type="match status" value="2"/>
</dbReference>
<comment type="caution">
    <text evidence="6">The sequence shown here is derived from an EMBL/GenBank/DDBJ whole genome shotgun (WGS) entry which is preliminary data.</text>
</comment>
<evidence type="ECO:0000256" key="3">
    <source>
        <dbReference type="ARBA" id="ARBA00022840"/>
    </source>
</evidence>
<evidence type="ECO:0000256" key="2">
    <source>
        <dbReference type="ARBA" id="ARBA00022741"/>
    </source>
</evidence>